<keyword evidence="3 5" id="KW-0030">Aminoacyl-tRNA synthetase</keyword>
<dbReference type="InterPro" id="IPR036621">
    <property type="entry name" value="Anticodon-bd_dom_sf"/>
</dbReference>
<dbReference type="HAMAP" id="MF_00127">
    <property type="entry name" value="His_tRNA_synth"/>
    <property type="match status" value="1"/>
</dbReference>
<dbReference type="InterPro" id="IPR015807">
    <property type="entry name" value="His-tRNA-ligase"/>
</dbReference>
<name>A0A1F5YK40_9BACT</name>
<evidence type="ECO:0000256" key="3">
    <source>
        <dbReference type="ARBA" id="ARBA00023146"/>
    </source>
</evidence>
<feature type="binding site" evidence="6">
    <location>
        <position position="112"/>
    </location>
    <ligand>
        <name>L-histidine</name>
        <dbReference type="ChEBI" id="CHEBI:57595"/>
    </ligand>
</feature>
<comment type="similarity">
    <text evidence="1 5">Belongs to the class-II aminoacyl-tRNA synthetase family.</text>
</comment>
<keyword evidence="5 8" id="KW-0436">Ligase</keyword>
<comment type="subunit">
    <text evidence="5">Homodimer.</text>
</comment>
<evidence type="ECO:0000256" key="2">
    <source>
        <dbReference type="ARBA" id="ARBA00022741"/>
    </source>
</evidence>
<keyword evidence="5" id="KW-0648">Protein biosynthesis</keyword>
<dbReference type="NCBIfam" id="TIGR00442">
    <property type="entry name" value="hisS"/>
    <property type="match status" value="1"/>
</dbReference>
<dbReference type="InterPro" id="IPR041715">
    <property type="entry name" value="HisRS-like_core"/>
</dbReference>
<organism evidence="8 9">
    <name type="scientific">Candidatus Glassbacteria bacterium RIFCSPLOWO2_12_FULL_58_11</name>
    <dbReference type="NCBI Taxonomy" id="1817867"/>
    <lineage>
        <taxon>Bacteria</taxon>
        <taxon>Candidatus Glassiibacteriota</taxon>
    </lineage>
</organism>
<dbReference type="Gene3D" id="3.40.50.800">
    <property type="entry name" value="Anticodon-binding domain"/>
    <property type="match status" value="1"/>
</dbReference>
<evidence type="ECO:0000256" key="1">
    <source>
        <dbReference type="ARBA" id="ARBA00008226"/>
    </source>
</evidence>
<feature type="binding site" evidence="6">
    <location>
        <position position="130"/>
    </location>
    <ligand>
        <name>L-histidine</name>
        <dbReference type="ChEBI" id="CHEBI:57595"/>
    </ligand>
</feature>
<proteinExistence type="inferred from homology"/>
<keyword evidence="2 5" id="KW-0547">Nucleotide-binding</keyword>
<evidence type="ECO:0000313" key="8">
    <source>
        <dbReference type="EMBL" id="OGG00464.1"/>
    </source>
</evidence>
<dbReference type="InterPro" id="IPR004154">
    <property type="entry name" value="Anticodon-bd"/>
</dbReference>
<feature type="binding site" evidence="6">
    <location>
        <position position="126"/>
    </location>
    <ligand>
        <name>L-histidine</name>
        <dbReference type="ChEBI" id="CHEBI:57595"/>
    </ligand>
</feature>
<keyword evidence="5" id="KW-0067">ATP-binding</keyword>
<dbReference type="CDD" id="cd00773">
    <property type="entry name" value="HisRS-like_core"/>
    <property type="match status" value="1"/>
</dbReference>
<dbReference type="InterPro" id="IPR045864">
    <property type="entry name" value="aa-tRNA-synth_II/BPL/LPL"/>
</dbReference>
<comment type="caution">
    <text evidence="8">The sequence shown here is derived from an EMBL/GenBank/DDBJ whole genome shotgun (WGS) entry which is preliminary data.</text>
</comment>
<feature type="binding site" evidence="6">
    <location>
        <begin position="81"/>
        <end position="83"/>
    </location>
    <ligand>
        <name>L-histidine</name>
        <dbReference type="ChEBI" id="CHEBI:57595"/>
    </ligand>
</feature>
<evidence type="ECO:0000256" key="6">
    <source>
        <dbReference type="PIRSR" id="PIRSR001549-1"/>
    </source>
</evidence>
<dbReference type="Pfam" id="PF13393">
    <property type="entry name" value="tRNA-synt_His"/>
    <property type="match status" value="2"/>
</dbReference>
<dbReference type="PIRSF" id="PIRSF001549">
    <property type="entry name" value="His-tRNA_synth"/>
    <property type="match status" value="1"/>
</dbReference>
<dbReference type="PANTHER" id="PTHR43707">
    <property type="entry name" value="HISTIDYL-TRNA SYNTHETASE"/>
    <property type="match status" value="1"/>
</dbReference>
<dbReference type="PANTHER" id="PTHR43707:SF1">
    <property type="entry name" value="HISTIDINE--TRNA LIGASE, MITOCHONDRIAL-RELATED"/>
    <property type="match status" value="1"/>
</dbReference>
<dbReference type="GO" id="GO:0005737">
    <property type="term" value="C:cytoplasm"/>
    <property type="evidence" value="ECO:0007669"/>
    <property type="project" value="UniProtKB-SubCell"/>
</dbReference>
<evidence type="ECO:0000256" key="5">
    <source>
        <dbReference type="HAMAP-Rule" id="MF_00127"/>
    </source>
</evidence>
<dbReference type="PROSITE" id="PS50862">
    <property type="entry name" value="AA_TRNA_LIGASE_II"/>
    <property type="match status" value="1"/>
</dbReference>
<dbReference type="GO" id="GO:0005524">
    <property type="term" value="F:ATP binding"/>
    <property type="evidence" value="ECO:0007669"/>
    <property type="project" value="UniProtKB-UniRule"/>
</dbReference>
<evidence type="ECO:0000259" key="7">
    <source>
        <dbReference type="PROSITE" id="PS50862"/>
    </source>
</evidence>
<feature type="binding site" evidence="6">
    <location>
        <position position="257"/>
    </location>
    <ligand>
        <name>L-histidine</name>
        <dbReference type="ChEBI" id="CHEBI:57595"/>
    </ligand>
</feature>
<dbReference type="AlphaFoldDB" id="A0A1F5YK40"/>
<comment type="catalytic activity">
    <reaction evidence="4 5">
        <text>tRNA(His) + L-histidine + ATP = L-histidyl-tRNA(His) + AMP + diphosphate + H(+)</text>
        <dbReference type="Rhea" id="RHEA:17313"/>
        <dbReference type="Rhea" id="RHEA-COMP:9665"/>
        <dbReference type="Rhea" id="RHEA-COMP:9689"/>
        <dbReference type="ChEBI" id="CHEBI:15378"/>
        <dbReference type="ChEBI" id="CHEBI:30616"/>
        <dbReference type="ChEBI" id="CHEBI:33019"/>
        <dbReference type="ChEBI" id="CHEBI:57595"/>
        <dbReference type="ChEBI" id="CHEBI:78442"/>
        <dbReference type="ChEBI" id="CHEBI:78527"/>
        <dbReference type="ChEBI" id="CHEBI:456215"/>
        <dbReference type="EC" id="6.1.1.21"/>
    </reaction>
</comment>
<evidence type="ECO:0000313" key="9">
    <source>
        <dbReference type="Proteomes" id="UP000179129"/>
    </source>
</evidence>
<dbReference type="GO" id="GO:0006427">
    <property type="term" value="P:histidyl-tRNA aminoacylation"/>
    <property type="evidence" value="ECO:0007669"/>
    <property type="project" value="UniProtKB-UniRule"/>
</dbReference>
<reference evidence="8 9" key="1">
    <citation type="journal article" date="2016" name="Nat. Commun.">
        <title>Thousands of microbial genomes shed light on interconnected biogeochemical processes in an aquifer system.</title>
        <authorList>
            <person name="Anantharaman K."/>
            <person name="Brown C.T."/>
            <person name="Hug L.A."/>
            <person name="Sharon I."/>
            <person name="Castelle C.J."/>
            <person name="Probst A.J."/>
            <person name="Thomas B.C."/>
            <person name="Singh A."/>
            <person name="Wilkins M.J."/>
            <person name="Karaoz U."/>
            <person name="Brodie E.L."/>
            <person name="Williams K.H."/>
            <person name="Hubbard S.S."/>
            <person name="Banfield J.F."/>
        </authorList>
    </citation>
    <scope>NUCLEOTIDE SEQUENCE [LARGE SCALE GENOMIC DNA]</scope>
</reference>
<dbReference type="InterPro" id="IPR006195">
    <property type="entry name" value="aa-tRNA-synth_II"/>
</dbReference>
<dbReference type="SUPFAM" id="SSF55681">
    <property type="entry name" value="Class II aaRS and biotin synthetases"/>
    <property type="match status" value="1"/>
</dbReference>
<evidence type="ECO:0000256" key="4">
    <source>
        <dbReference type="ARBA" id="ARBA00047639"/>
    </source>
</evidence>
<accession>A0A1F5YK40</accession>
<dbReference type="SUPFAM" id="SSF52954">
    <property type="entry name" value="Class II aaRS ABD-related"/>
    <property type="match status" value="1"/>
</dbReference>
<keyword evidence="5" id="KW-0963">Cytoplasm</keyword>
<dbReference type="InterPro" id="IPR004516">
    <property type="entry name" value="HisRS/HisZ"/>
</dbReference>
<feature type="binding site" evidence="6">
    <location>
        <begin position="261"/>
        <end position="262"/>
    </location>
    <ligand>
        <name>L-histidine</name>
        <dbReference type="ChEBI" id="CHEBI:57595"/>
    </ligand>
</feature>
<comment type="subcellular location">
    <subcellularLocation>
        <location evidence="5">Cytoplasm</location>
    </subcellularLocation>
</comment>
<feature type="domain" description="Aminoacyl-transfer RNA synthetases class-II family profile" evidence="7">
    <location>
        <begin position="1"/>
        <end position="313"/>
    </location>
</feature>
<dbReference type="STRING" id="1817867.A3F83_07320"/>
<dbReference type="Gene3D" id="3.30.930.10">
    <property type="entry name" value="Bira Bifunctional Protein, Domain 2"/>
    <property type="match status" value="1"/>
</dbReference>
<dbReference type="GO" id="GO:0004821">
    <property type="term" value="F:histidine-tRNA ligase activity"/>
    <property type="evidence" value="ECO:0007669"/>
    <property type="project" value="UniProtKB-UniRule"/>
</dbReference>
<dbReference type="Pfam" id="PF03129">
    <property type="entry name" value="HGTP_anticodon"/>
    <property type="match status" value="1"/>
</dbReference>
<sequence length="425" mass="47775">MQYKAPRGTQDILPGEVERWQRFEEISRRVLSNYGYREIRTPIFEQKELFLRAVGQETDIVQKEMYCFTDRKERWFALRPEGTAPVIRSYVEHALWKDRPFQKLYYIGPMFRYDRPQKGRYRQFHQVGAEAVGSLEPLVDAEVIATVRQLLEAAGVKKVILKLNSLGDAESRGKYAAALKKYFSGKRESLCPDCRVRLEANPLRILDCKVPECNELSRDIPPMEEYLSPDSLRHYESVQRWLTVSGVSFEKDKNLVRGLDYYTRTAFEFHHGELGASVALGGGGRYDSLVAECGGPDTPAIGFSLGSERVLLAASQDSGGEADDGGAGKKLGLYLAWLGPEACEKALGLAAALRKFIRVEMDLEPRSLKAQLRQANKLEVSHAVILAGDELARDLAQFKEMTTGAQEEIGLANLEEFVKTKLNVG</sequence>
<protein>
    <recommendedName>
        <fullName evidence="5">Histidine--tRNA ligase</fullName>
        <ecNumber evidence="5">6.1.1.21</ecNumber>
    </recommendedName>
    <alternativeName>
        <fullName evidence="5">Histidyl-tRNA synthetase</fullName>
        <shortName evidence="5">HisRS</shortName>
    </alternativeName>
</protein>
<dbReference type="EC" id="6.1.1.21" evidence="5"/>
<gene>
    <name evidence="5" type="primary">hisS</name>
    <name evidence="8" type="ORF">A3F83_07320</name>
</gene>
<dbReference type="Proteomes" id="UP000179129">
    <property type="component" value="Unassembled WGS sequence"/>
</dbReference>
<dbReference type="EMBL" id="MFIX01000256">
    <property type="protein sequence ID" value="OGG00464.1"/>
    <property type="molecule type" value="Genomic_DNA"/>
</dbReference>